<dbReference type="AlphaFoldDB" id="A0A5M8RHY6"/>
<gene>
    <name evidence="1" type="ORF">DX927_23175</name>
</gene>
<organism evidence="1 2">
    <name type="scientific">Bacillus swezeyi</name>
    <dbReference type="NCBI Taxonomy" id="1925020"/>
    <lineage>
        <taxon>Bacteria</taxon>
        <taxon>Bacillati</taxon>
        <taxon>Bacillota</taxon>
        <taxon>Bacilli</taxon>
        <taxon>Bacillales</taxon>
        <taxon>Bacillaceae</taxon>
        <taxon>Bacillus</taxon>
    </lineage>
</organism>
<keyword evidence="1" id="KW-0255">Endonuclease</keyword>
<reference evidence="1 2" key="1">
    <citation type="submission" date="2018-08" db="EMBL/GenBank/DDBJ databases">
        <title>Bacillus phenotypic plasticity.</title>
        <authorList>
            <person name="Hurtado E."/>
        </authorList>
    </citation>
    <scope>NUCLEOTIDE SEQUENCE [LARGE SCALE GENOMIC DNA]</scope>
    <source>
        <strain evidence="1 2">427</strain>
    </source>
</reference>
<sequence length="168" mass="19702">MNGTYGRVLEHTKEFKGAQIKAGSKSTKTYNVKSTKFWIARNVTTAAWTGYVPLTDTSEAGPQLANKIADFYPTIYNEHSKKYMPIPTKANMKTVPEDKRTPWDSSKDRYAYIKKYINTYGNPKWDWHDFDIHHVIPREYGGNNAFNNLYPLPRELHQQVVNSWWFRY</sequence>
<accession>A0A5M8RHY6</accession>
<dbReference type="Proteomes" id="UP000324326">
    <property type="component" value="Unassembled WGS sequence"/>
</dbReference>
<dbReference type="EMBL" id="QSND01000007">
    <property type="protein sequence ID" value="KAA6447010.1"/>
    <property type="molecule type" value="Genomic_DNA"/>
</dbReference>
<comment type="caution">
    <text evidence="1">The sequence shown here is derived from an EMBL/GenBank/DDBJ whole genome shotgun (WGS) entry which is preliminary data.</text>
</comment>
<protein>
    <submittedName>
        <fullName evidence="1">HNH endonuclease</fullName>
    </submittedName>
</protein>
<dbReference type="CDD" id="cd00085">
    <property type="entry name" value="HNHc"/>
    <property type="match status" value="1"/>
</dbReference>
<dbReference type="InterPro" id="IPR003615">
    <property type="entry name" value="HNH_nuc"/>
</dbReference>
<keyword evidence="1" id="KW-0378">Hydrolase</keyword>
<evidence type="ECO:0000313" key="1">
    <source>
        <dbReference type="EMBL" id="KAA6447010.1"/>
    </source>
</evidence>
<dbReference type="GO" id="GO:0004519">
    <property type="term" value="F:endonuclease activity"/>
    <property type="evidence" value="ECO:0007669"/>
    <property type="project" value="UniProtKB-KW"/>
</dbReference>
<proteinExistence type="predicted"/>
<keyword evidence="1" id="KW-0540">Nuclease</keyword>
<evidence type="ECO:0000313" key="2">
    <source>
        <dbReference type="Proteomes" id="UP000324326"/>
    </source>
</evidence>
<name>A0A5M8RHY6_9BACI</name>